<dbReference type="Proteomes" id="UP000789359">
    <property type="component" value="Unassembled WGS sequence"/>
</dbReference>
<reference evidence="2 3" key="1">
    <citation type="submission" date="2020-11" db="EMBL/GenBank/DDBJ databases">
        <authorList>
            <person name="Peeters C."/>
        </authorList>
    </citation>
    <scope>NUCLEOTIDE SEQUENCE [LARGE SCALE GENOMIC DNA]</scope>
    <source>
        <strain evidence="2 3">LMG 8286</strain>
    </source>
</reference>
<evidence type="ECO:0000313" key="3">
    <source>
        <dbReference type="Proteomes" id="UP000789359"/>
    </source>
</evidence>
<feature type="transmembrane region" description="Helical" evidence="1">
    <location>
        <begin position="7"/>
        <end position="36"/>
    </location>
</feature>
<dbReference type="RefSeq" id="WP_230056604.1">
    <property type="nucleotide sequence ID" value="NZ_CAJHOE010000001.1"/>
</dbReference>
<proteinExistence type="predicted"/>
<keyword evidence="1" id="KW-0812">Transmembrane</keyword>
<sequence>MMINGYVLMAIGTVLGVAEIFAFGSFYLFFCGIGFFVTGVISVIFGDFAWYFGLLYSLTLAVVFAFLFRKRMLGLIKPKESFEAEFLTQSGIGEVRENMVYFKGTFWHFDPNLDLKNGDKVEILGTKGNEVIIKN</sequence>
<evidence type="ECO:0000256" key="1">
    <source>
        <dbReference type="SAM" id="Phobius"/>
    </source>
</evidence>
<keyword evidence="3" id="KW-1185">Reference proteome</keyword>
<evidence type="ECO:0008006" key="4">
    <source>
        <dbReference type="Google" id="ProtNLM"/>
    </source>
</evidence>
<organism evidence="2 3">
    <name type="scientific">Campylobacter suis</name>
    <dbReference type="NCBI Taxonomy" id="2790657"/>
    <lineage>
        <taxon>Bacteria</taxon>
        <taxon>Pseudomonadati</taxon>
        <taxon>Campylobacterota</taxon>
        <taxon>Epsilonproteobacteria</taxon>
        <taxon>Campylobacterales</taxon>
        <taxon>Campylobacteraceae</taxon>
        <taxon>Campylobacter</taxon>
    </lineage>
</organism>
<keyword evidence="1" id="KW-0472">Membrane</keyword>
<feature type="transmembrane region" description="Helical" evidence="1">
    <location>
        <begin position="48"/>
        <end position="68"/>
    </location>
</feature>
<keyword evidence="1" id="KW-1133">Transmembrane helix</keyword>
<accession>A0ABN7K5K5</accession>
<gene>
    <name evidence="2" type="ORF">LMG8286_00850</name>
</gene>
<dbReference type="EMBL" id="CAJHOE010000001">
    <property type="protein sequence ID" value="CAD7287219.1"/>
    <property type="molecule type" value="Genomic_DNA"/>
</dbReference>
<name>A0ABN7K5K5_9BACT</name>
<comment type="caution">
    <text evidence="2">The sequence shown here is derived from an EMBL/GenBank/DDBJ whole genome shotgun (WGS) entry which is preliminary data.</text>
</comment>
<evidence type="ECO:0000313" key="2">
    <source>
        <dbReference type="EMBL" id="CAD7287219.1"/>
    </source>
</evidence>
<protein>
    <recommendedName>
        <fullName evidence="4">NfeD family protein</fullName>
    </recommendedName>
</protein>